<dbReference type="EMBL" id="CP000302">
    <property type="protein sequence ID" value="ABE56947.1"/>
    <property type="molecule type" value="Genomic_DNA"/>
</dbReference>
<evidence type="ECO:0000313" key="1">
    <source>
        <dbReference type="EMBL" id="ABE56947.1"/>
    </source>
</evidence>
<dbReference type="HOGENOM" id="CLU_1165430_0_0_6"/>
<dbReference type="Proteomes" id="UP000001982">
    <property type="component" value="Chromosome"/>
</dbReference>
<evidence type="ECO:0000313" key="2">
    <source>
        <dbReference type="Proteomes" id="UP000001982"/>
    </source>
</evidence>
<dbReference type="KEGG" id="sdn:Sden_3672"/>
<dbReference type="RefSeq" id="WP_011498086.1">
    <property type="nucleotide sequence ID" value="NC_007954.1"/>
</dbReference>
<organism evidence="1 2">
    <name type="scientific">Shewanella denitrificans (strain OS217 / ATCC BAA-1090 / DSM 15013)</name>
    <dbReference type="NCBI Taxonomy" id="318161"/>
    <lineage>
        <taxon>Bacteria</taxon>
        <taxon>Pseudomonadati</taxon>
        <taxon>Pseudomonadota</taxon>
        <taxon>Gammaproteobacteria</taxon>
        <taxon>Alteromonadales</taxon>
        <taxon>Shewanellaceae</taxon>
        <taxon>Shewanella</taxon>
    </lineage>
</organism>
<proteinExistence type="predicted"/>
<reference evidence="1 2" key="1">
    <citation type="submission" date="2006-03" db="EMBL/GenBank/DDBJ databases">
        <title>Complete sequence of Shewanella denitrificans OS217.</title>
        <authorList>
            <consortium name="US DOE Joint Genome Institute"/>
            <person name="Copeland A."/>
            <person name="Lucas S."/>
            <person name="Lapidus A."/>
            <person name="Barry K."/>
            <person name="Detter J.C."/>
            <person name="Glavina del Rio T."/>
            <person name="Hammon N."/>
            <person name="Israni S."/>
            <person name="Dalin E."/>
            <person name="Tice H."/>
            <person name="Pitluck S."/>
            <person name="Brettin T."/>
            <person name="Bruce D."/>
            <person name="Han C."/>
            <person name="Tapia R."/>
            <person name="Gilna P."/>
            <person name="Kiss H."/>
            <person name="Schmutz J."/>
            <person name="Larimer F."/>
            <person name="Land M."/>
            <person name="Hauser L."/>
            <person name="Kyrpides N."/>
            <person name="Lykidis A."/>
            <person name="Richardson P."/>
        </authorList>
    </citation>
    <scope>NUCLEOTIDE SEQUENCE [LARGE SCALE GENOMIC DNA]</scope>
    <source>
        <strain evidence="2">OS217 / ATCC BAA-1090 / DSM 15013</strain>
    </source>
</reference>
<dbReference type="OrthoDB" id="7059782at2"/>
<protein>
    <submittedName>
        <fullName evidence="1">Uncharacterized protein</fullName>
    </submittedName>
</protein>
<gene>
    <name evidence="1" type="ordered locus">Sden_3672</name>
</gene>
<keyword evidence="2" id="KW-1185">Reference proteome</keyword>
<accession>Q12HX9</accession>
<name>Q12HX9_SHEDO</name>
<sequence length="241" mass="27824">MDISYEYICTSQSGIPQGALKHLDMEIIETVGKDISKIFPAFSTAFPFTVAKMKDMWGQPKLVLKRGLREWLTFIVIQTDNQNLFFALQPDFMEKEGEEFDENHQMLPEGWKELYRWFDSFGITKQTFFPGDWLNTPFRYCAKKDLDNYEDMVGVTRKQTDQFAKDLGCEREALSCWLLTDNKDALFINGESSDGSVYYVHGKDLEVITKLSNPTGILDKYLAHVISGKLPAEFSFIDRNE</sequence>
<dbReference type="AlphaFoldDB" id="Q12HX9"/>